<dbReference type="GO" id="GO:1990575">
    <property type="term" value="P:mitochondrial L-ornithine transmembrane transport"/>
    <property type="evidence" value="ECO:0007669"/>
    <property type="project" value="TreeGrafter"/>
</dbReference>
<keyword evidence="4 9" id="KW-0812">Transmembrane</keyword>
<dbReference type="GO" id="GO:0000064">
    <property type="term" value="F:L-ornithine transmembrane transporter activity"/>
    <property type="evidence" value="ECO:0007669"/>
    <property type="project" value="TreeGrafter"/>
</dbReference>
<dbReference type="PANTHER" id="PTHR45624:SF12">
    <property type="entry name" value="MITOCHONDRIAL ORNITHINE TRANSPORTER 1"/>
    <property type="match status" value="1"/>
</dbReference>
<dbReference type="OMA" id="VYRESGW"/>
<dbReference type="InterPro" id="IPR050567">
    <property type="entry name" value="Mitochondrial_Carrier"/>
</dbReference>
<dbReference type="InterPro" id="IPR002067">
    <property type="entry name" value="MCP"/>
</dbReference>
<dbReference type="FunCoup" id="A0A152A210">
    <property type="interactions" value="66"/>
</dbReference>
<dbReference type="STRING" id="361077.A0A152A210"/>
<keyword evidence="5" id="KW-0677">Repeat</keyword>
<evidence type="ECO:0000256" key="6">
    <source>
        <dbReference type="ARBA" id="ARBA00022989"/>
    </source>
</evidence>
<evidence type="ECO:0000256" key="4">
    <source>
        <dbReference type="ARBA" id="ARBA00022692"/>
    </source>
</evidence>
<evidence type="ECO:0000256" key="7">
    <source>
        <dbReference type="ARBA" id="ARBA00023128"/>
    </source>
</evidence>
<dbReference type="SUPFAM" id="SSF103506">
    <property type="entry name" value="Mitochondrial carrier"/>
    <property type="match status" value="1"/>
</dbReference>
<dbReference type="GO" id="GO:0031966">
    <property type="term" value="C:mitochondrial membrane"/>
    <property type="evidence" value="ECO:0007669"/>
    <property type="project" value="UniProtKB-SubCell"/>
</dbReference>
<feature type="repeat" description="Solcar" evidence="9">
    <location>
        <begin position="4"/>
        <end position="87"/>
    </location>
</feature>
<evidence type="ECO:0000256" key="10">
    <source>
        <dbReference type="RuleBase" id="RU000488"/>
    </source>
</evidence>
<feature type="transmembrane region" description="Helical" evidence="11">
    <location>
        <begin position="59"/>
        <end position="78"/>
    </location>
</feature>
<keyword evidence="6 11" id="KW-1133">Transmembrane helix</keyword>
<dbReference type="OrthoDB" id="409586at2759"/>
<dbReference type="InterPro" id="IPR023395">
    <property type="entry name" value="MCP_dom_sf"/>
</dbReference>
<gene>
    <name evidence="12" type="ORF">DLAC_03442</name>
</gene>
<feature type="repeat" description="Solcar" evidence="9">
    <location>
        <begin position="199"/>
        <end position="282"/>
    </location>
</feature>
<protein>
    <submittedName>
        <fullName evidence="12">Mitochondrial substrate carrier family protein</fullName>
    </submittedName>
</protein>
<dbReference type="Gene3D" id="1.50.40.10">
    <property type="entry name" value="Mitochondrial carrier domain"/>
    <property type="match status" value="1"/>
</dbReference>
<sequence>MSTERGFKDSIAGTVSGAACLFTGHPFDTIRVRLQTSNTPVGIIDMFQKTVKYEGFKGLYKGVTSPLLGVMFETAILFTAYGQMKELLRGKHEKQDRIINCGISGGFAGLVASLFLTPIELVKCRLQVQTTGPQKYKGSWDCLVKTIQESGVKGIYKGYVPTMAREVVGNVAFFSCYESLKRYFTIRAAQKNPDKPATLSLPSLIMAGGISGMAYWTVLYPVDVAKSQIQTSETSQSVFKILGDTYKREGLKGWFRGYTPTIIRSFPTNAVMFSVYEIVIYLLG</sequence>
<evidence type="ECO:0000256" key="8">
    <source>
        <dbReference type="ARBA" id="ARBA00023136"/>
    </source>
</evidence>
<dbReference type="Proteomes" id="UP000076078">
    <property type="component" value="Unassembled WGS sequence"/>
</dbReference>
<dbReference type="PROSITE" id="PS51257">
    <property type="entry name" value="PROKAR_LIPOPROTEIN"/>
    <property type="match status" value="1"/>
</dbReference>
<name>A0A152A210_TIELA</name>
<dbReference type="InterPro" id="IPR018108">
    <property type="entry name" value="MCP_transmembrane"/>
</dbReference>
<keyword evidence="3 10" id="KW-0813">Transport</keyword>
<evidence type="ECO:0000256" key="9">
    <source>
        <dbReference type="PROSITE-ProRule" id="PRU00282"/>
    </source>
</evidence>
<keyword evidence="7" id="KW-0496">Mitochondrion</keyword>
<dbReference type="PROSITE" id="PS50920">
    <property type="entry name" value="SOLCAR"/>
    <property type="match status" value="3"/>
</dbReference>
<feature type="transmembrane region" description="Helical" evidence="11">
    <location>
        <begin position="98"/>
        <end position="119"/>
    </location>
</feature>
<evidence type="ECO:0000256" key="3">
    <source>
        <dbReference type="ARBA" id="ARBA00022448"/>
    </source>
</evidence>
<evidence type="ECO:0000313" key="13">
    <source>
        <dbReference type="Proteomes" id="UP000076078"/>
    </source>
</evidence>
<evidence type="ECO:0000313" key="12">
    <source>
        <dbReference type="EMBL" id="KYR00278.1"/>
    </source>
</evidence>
<evidence type="ECO:0000256" key="1">
    <source>
        <dbReference type="ARBA" id="ARBA00004225"/>
    </source>
</evidence>
<comment type="similarity">
    <text evidence="2 10">Belongs to the mitochondrial carrier (TC 2.A.29) family.</text>
</comment>
<feature type="repeat" description="Solcar" evidence="9">
    <location>
        <begin position="96"/>
        <end position="183"/>
    </location>
</feature>
<dbReference type="AlphaFoldDB" id="A0A152A210"/>
<dbReference type="EMBL" id="LODT01000016">
    <property type="protein sequence ID" value="KYR00278.1"/>
    <property type="molecule type" value="Genomic_DNA"/>
</dbReference>
<dbReference type="InParanoid" id="A0A152A210"/>
<reference evidence="12 13" key="1">
    <citation type="submission" date="2015-12" db="EMBL/GenBank/DDBJ databases">
        <title>Dictyostelia acquired genes for synthesis and detection of signals that induce cell-type specialization by lateral gene transfer from prokaryotes.</title>
        <authorList>
            <person name="Gloeckner G."/>
            <person name="Schaap P."/>
        </authorList>
    </citation>
    <scope>NUCLEOTIDE SEQUENCE [LARGE SCALE GENOMIC DNA]</scope>
    <source>
        <strain evidence="12 13">TK</strain>
    </source>
</reference>
<evidence type="ECO:0000256" key="11">
    <source>
        <dbReference type="SAM" id="Phobius"/>
    </source>
</evidence>
<proteinExistence type="inferred from homology"/>
<accession>A0A152A210</accession>
<evidence type="ECO:0000256" key="5">
    <source>
        <dbReference type="ARBA" id="ARBA00022737"/>
    </source>
</evidence>
<evidence type="ECO:0000256" key="2">
    <source>
        <dbReference type="ARBA" id="ARBA00006375"/>
    </source>
</evidence>
<dbReference type="Pfam" id="PF00153">
    <property type="entry name" value="Mito_carr"/>
    <property type="match status" value="3"/>
</dbReference>
<dbReference type="PRINTS" id="PR00926">
    <property type="entry name" value="MITOCARRIER"/>
</dbReference>
<comment type="caution">
    <text evidence="12">The sequence shown here is derived from an EMBL/GenBank/DDBJ whole genome shotgun (WGS) entry which is preliminary data.</text>
</comment>
<organism evidence="12 13">
    <name type="scientific">Tieghemostelium lacteum</name>
    <name type="common">Slime mold</name>
    <name type="synonym">Dictyostelium lacteum</name>
    <dbReference type="NCBI Taxonomy" id="361077"/>
    <lineage>
        <taxon>Eukaryota</taxon>
        <taxon>Amoebozoa</taxon>
        <taxon>Evosea</taxon>
        <taxon>Eumycetozoa</taxon>
        <taxon>Dictyostelia</taxon>
        <taxon>Dictyosteliales</taxon>
        <taxon>Raperosteliaceae</taxon>
        <taxon>Tieghemostelium</taxon>
    </lineage>
</organism>
<keyword evidence="13" id="KW-1185">Reference proteome</keyword>
<comment type="subcellular location">
    <subcellularLocation>
        <location evidence="1">Mitochondrion membrane</location>
        <topology evidence="1">Multi-pass membrane protein</topology>
    </subcellularLocation>
</comment>
<keyword evidence="8 9" id="KW-0472">Membrane</keyword>
<dbReference type="PANTHER" id="PTHR45624">
    <property type="entry name" value="MITOCHONDRIAL BASIC AMINO ACIDS TRANSPORTER-RELATED"/>
    <property type="match status" value="1"/>
</dbReference>